<protein>
    <submittedName>
        <fullName evidence="1">Uncharacterized protein</fullName>
    </submittedName>
</protein>
<reference evidence="2" key="1">
    <citation type="submission" date="2019-02" db="EMBL/GenBank/DDBJ databases">
        <title>Isolation and identification of novel species under the genus Muribaculum.</title>
        <authorList>
            <person name="Miyake S."/>
            <person name="Ding Y."/>
            <person name="Low A."/>
            <person name="Soh M."/>
            <person name="Seedorf H."/>
        </authorList>
    </citation>
    <scope>NUCLEOTIDE SEQUENCE [LARGE SCALE GENOMIC DNA]</scope>
    <source>
        <strain evidence="2">H5</strain>
    </source>
</reference>
<dbReference type="EMBL" id="CP039396">
    <property type="protein sequence ID" value="QCD42174.1"/>
    <property type="molecule type" value="Genomic_DNA"/>
</dbReference>
<dbReference type="KEGG" id="ddb:E7747_07745"/>
<gene>
    <name evidence="1" type="ORF">E7747_07745</name>
</gene>
<dbReference type="RefSeq" id="WP_136415185.1">
    <property type="nucleotide sequence ID" value="NZ_CAXHQF010000003.1"/>
</dbReference>
<name>A0A4P7W2L4_9BACT</name>
<dbReference type="AlphaFoldDB" id="A0A4P7W2L4"/>
<evidence type="ECO:0000313" key="1">
    <source>
        <dbReference type="EMBL" id="QCD42174.1"/>
    </source>
</evidence>
<evidence type="ECO:0000313" key="2">
    <source>
        <dbReference type="Proteomes" id="UP000297149"/>
    </source>
</evidence>
<dbReference type="Proteomes" id="UP000297149">
    <property type="component" value="Chromosome"/>
</dbReference>
<accession>A0A4P7W2L4</accession>
<keyword evidence="2" id="KW-1185">Reference proteome</keyword>
<proteinExistence type="predicted"/>
<sequence>MTTIEQMAALYITPTEIAITLDLPEEEFKSDIAMADSPARKAYFKGKLSQKIENRKQMAMLARVGSPVALEMSERALLDMEDDE</sequence>
<organism evidence="1 2">
    <name type="scientific">Duncaniella dubosii</name>
    <dbReference type="NCBI Taxonomy" id="2518971"/>
    <lineage>
        <taxon>Bacteria</taxon>
        <taxon>Pseudomonadati</taxon>
        <taxon>Bacteroidota</taxon>
        <taxon>Bacteroidia</taxon>
        <taxon>Bacteroidales</taxon>
        <taxon>Muribaculaceae</taxon>
        <taxon>Duncaniella</taxon>
    </lineage>
</organism>